<organism evidence="2 3">
    <name type="scientific">Thelohanellus kitauei</name>
    <name type="common">Myxosporean</name>
    <dbReference type="NCBI Taxonomy" id="669202"/>
    <lineage>
        <taxon>Eukaryota</taxon>
        <taxon>Metazoa</taxon>
        <taxon>Cnidaria</taxon>
        <taxon>Myxozoa</taxon>
        <taxon>Myxosporea</taxon>
        <taxon>Bivalvulida</taxon>
        <taxon>Platysporina</taxon>
        <taxon>Myxobolidae</taxon>
        <taxon>Thelohanellus</taxon>
    </lineage>
</organism>
<evidence type="ECO:0000256" key="1">
    <source>
        <dbReference type="SAM" id="MobiDB-lite"/>
    </source>
</evidence>
<keyword evidence="3" id="KW-1185">Reference proteome</keyword>
<dbReference type="EMBL" id="JWZT01002036">
    <property type="protein sequence ID" value="KII70528.1"/>
    <property type="molecule type" value="Genomic_DNA"/>
</dbReference>
<dbReference type="PANTHER" id="PTHR47163">
    <property type="entry name" value="DDE_TNP_IS1595 DOMAIN-CONTAINING PROTEIN"/>
    <property type="match status" value="1"/>
</dbReference>
<name>A0A0C2JMC9_THEKT</name>
<dbReference type="OrthoDB" id="5979044at2759"/>
<feature type="compositionally biased region" description="Basic and acidic residues" evidence="1">
    <location>
        <begin position="1"/>
        <end position="12"/>
    </location>
</feature>
<sequence length="177" mass="20587">MYENLFRTEKLAGSRSRGPNGELPETVVQIDESLLRGRRKSRRVRMLRGDQTPSLAEIHEFNLLHDDNDEDANPLKNYGRRIEGPQIFGMAECHLIRDNNTYQTKSVKLFHTERRDAFTLIQLIRDDVEAGSTMWSYQWGEYSRISTEIPEINHETVDHSVEFVATNATHTQNIERV</sequence>
<comment type="caution">
    <text evidence="2">The sequence shown here is derived from an EMBL/GenBank/DDBJ whole genome shotgun (WGS) entry which is preliminary data.</text>
</comment>
<dbReference type="PANTHER" id="PTHR47163:SF2">
    <property type="entry name" value="SI:DKEY-17M8.2"/>
    <property type="match status" value="1"/>
</dbReference>
<dbReference type="Proteomes" id="UP000031668">
    <property type="component" value="Unassembled WGS sequence"/>
</dbReference>
<evidence type="ECO:0000313" key="3">
    <source>
        <dbReference type="Proteomes" id="UP000031668"/>
    </source>
</evidence>
<dbReference type="AlphaFoldDB" id="A0A0C2JMC9"/>
<evidence type="ECO:0000313" key="2">
    <source>
        <dbReference type="EMBL" id="KII70528.1"/>
    </source>
</evidence>
<accession>A0A0C2JMC9</accession>
<proteinExistence type="predicted"/>
<dbReference type="InterPro" id="IPR053164">
    <property type="entry name" value="IS1016-like_transposase"/>
</dbReference>
<feature type="region of interest" description="Disordered" evidence="1">
    <location>
        <begin position="1"/>
        <end position="23"/>
    </location>
</feature>
<gene>
    <name evidence="2" type="ORF">RF11_14846</name>
</gene>
<protein>
    <submittedName>
        <fullName evidence="2">Uncharacterized protein</fullName>
    </submittedName>
</protein>
<reference evidence="2 3" key="1">
    <citation type="journal article" date="2014" name="Genome Biol. Evol.">
        <title>The genome of the myxosporean Thelohanellus kitauei shows adaptations to nutrient acquisition within its fish host.</title>
        <authorList>
            <person name="Yang Y."/>
            <person name="Xiong J."/>
            <person name="Zhou Z."/>
            <person name="Huo F."/>
            <person name="Miao W."/>
            <person name="Ran C."/>
            <person name="Liu Y."/>
            <person name="Zhang J."/>
            <person name="Feng J."/>
            <person name="Wang M."/>
            <person name="Wang M."/>
            <person name="Wang L."/>
            <person name="Yao B."/>
        </authorList>
    </citation>
    <scope>NUCLEOTIDE SEQUENCE [LARGE SCALE GENOMIC DNA]</scope>
    <source>
        <strain evidence="2">Wuqing</strain>
    </source>
</reference>